<dbReference type="Proteomes" id="UP000249865">
    <property type="component" value="Chromosome"/>
</dbReference>
<dbReference type="EMBL" id="CP030103">
    <property type="protein sequence ID" value="AWX42999.1"/>
    <property type="molecule type" value="Genomic_DNA"/>
</dbReference>
<dbReference type="Pfam" id="PF00834">
    <property type="entry name" value="Ribul_P_3_epim"/>
    <property type="match status" value="1"/>
</dbReference>
<organism evidence="3 4">
    <name type="scientific">Metamycoplasma cloacale</name>
    <dbReference type="NCBI Taxonomy" id="92401"/>
    <lineage>
        <taxon>Bacteria</taxon>
        <taxon>Bacillati</taxon>
        <taxon>Mycoplasmatota</taxon>
        <taxon>Mycoplasmoidales</taxon>
        <taxon>Metamycoplasmataceae</taxon>
        <taxon>Metamycoplasma</taxon>
    </lineage>
</organism>
<dbReference type="GO" id="GO:0046872">
    <property type="term" value="F:metal ion binding"/>
    <property type="evidence" value="ECO:0007669"/>
    <property type="project" value="UniProtKB-KW"/>
</dbReference>
<dbReference type="AlphaFoldDB" id="A0A2Z4LMJ6"/>
<gene>
    <name evidence="3" type="ORF">DK849_00715</name>
</gene>
<sequence length="216" mass="24635">MRKISPSVLDVKRDNLIEYINNLINWGVTNVHYDIMDNIFVPNVALQFKEVKKVKELCKKHTMDIHLMVKDVFGYYEMYKNVGDILTFHLESFNSYQEFLELVALAKKDNVKLGLSINPDTKVEQLIPYIEHLSLVLIMSVYPGLGGQKFIDNSLNKVKELKELLIKSNSSAIIQIDGGVKDFNIKDCFDSGVNLAVVGSYLVNNFSKETVDKLLK</sequence>
<protein>
    <submittedName>
        <fullName evidence="3">Ribulose-phosphate 3-epimerase</fullName>
    </submittedName>
</protein>
<keyword evidence="1" id="KW-0479">Metal-binding</keyword>
<dbReference type="NCBIfam" id="NF004076">
    <property type="entry name" value="PRK05581.1-4"/>
    <property type="match status" value="1"/>
</dbReference>
<dbReference type="GO" id="GO:0016857">
    <property type="term" value="F:racemase and epimerase activity, acting on carbohydrates and derivatives"/>
    <property type="evidence" value="ECO:0007669"/>
    <property type="project" value="InterPro"/>
</dbReference>
<dbReference type="InterPro" id="IPR013785">
    <property type="entry name" value="Aldolase_TIM"/>
</dbReference>
<evidence type="ECO:0000313" key="4">
    <source>
        <dbReference type="Proteomes" id="UP000249865"/>
    </source>
</evidence>
<evidence type="ECO:0000313" key="3">
    <source>
        <dbReference type="EMBL" id="AWX42999.1"/>
    </source>
</evidence>
<keyword evidence="2" id="KW-0413">Isomerase</keyword>
<dbReference type="KEGG" id="mclo:DK849_00715"/>
<dbReference type="RefSeq" id="WP_029330013.1">
    <property type="nucleotide sequence ID" value="NZ_CP030103.1"/>
</dbReference>
<dbReference type="CDD" id="cd00429">
    <property type="entry name" value="RPE"/>
    <property type="match status" value="1"/>
</dbReference>
<dbReference type="PANTHER" id="PTHR11749">
    <property type="entry name" value="RIBULOSE-5-PHOSPHATE-3-EPIMERASE"/>
    <property type="match status" value="1"/>
</dbReference>
<dbReference type="InterPro" id="IPR011060">
    <property type="entry name" value="RibuloseP-bd_barrel"/>
</dbReference>
<proteinExistence type="predicted"/>
<dbReference type="PROSITE" id="PS01086">
    <property type="entry name" value="RIBUL_P_3_EPIMER_2"/>
    <property type="match status" value="1"/>
</dbReference>
<keyword evidence="4" id="KW-1185">Reference proteome</keyword>
<dbReference type="PROSITE" id="PS01085">
    <property type="entry name" value="RIBUL_P_3_EPIMER_1"/>
    <property type="match status" value="1"/>
</dbReference>
<dbReference type="InterPro" id="IPR000056">
    <property type="entry name" value="Ribul_P_3_epim-like"/>
</dbReference>
<evidence type="ECO:0000256" key="1">
    <source>
        <dbReference type="ARBA" id="ARBA00022723"/>
    </source>
</evidence>
<evidence type="ECO:0000256" key="2">
    <source>
        <dbReference type="ARBA" id="ARBA00023235"/>
    </source>
</evidence>
<dbReference type="SUPFAM" id="SSF51366">
    <property type="entry name" value="Ribulose-phoshate binding barrel"/>
    <property type="match status" value="1"/>
</dbReference>
<dbReference type="GO" id="GO:0005975">
    <property type="term" value="P:carbohydrate metabolic process"/>
    <property type="evidence" value="ECO:0007669"/>
    <property type="project" value="InterPro"/>
</dbReference>
<dbReference type="Gene3D" id="3.20.20.70">
    <property type="entry name" value="Aldolase class I"/>
    <property type="match status" value="1"/>
</dbReference>
<dbReference type="OrthoDB" id="1645589at2"/>
<accession>A0A2Z4LMJ6</accession>
<reference evidence="4" key="1">
    <citation type="submission" date="2018-06" db="EMBL/GenBank/DDBJ databases">
        <title>Complete genome sequences of Mycoplasma anatis, M. anseris and M. cloacale type strains.</title>
        <authorList>
            <person name="Grozner D."/>
            <person name="Forro B."/>
            <person name="Sulyok K.M."/>
            <person name="Marton S."/>
            <person name="Kreizinger Z."/>
            <person name="Banyai K."/>
            <person name="Gyuranecz M."/>
        </authorList>
    </citation>
    <scope>NUCLEOTIDE SEQUENCE [LARGE SCALE GENOMIC DNA]</scope>
    <source>
        <strain evidence="4">NCTC 10199</strain>
    </source>
</reference>
<name>A0A2Z4LMJ6_9BACT</name>